<evidence type="ECO:0000256" key="1">
    <source>
        <dbReference type="ARBA" id="ARBA00009981"/>
    </source>
</evidence>
<evidence type="ECO:0000256" key="2">
    <source>
        <dbReference type="RuleBase" id="RU362080"/>
    </source>
</evidence>
<dbReference type="SUPFAM" id="SSF143120">
    <property type="entry name" value="YefM-like"/>
    <property type="match status" value="1"/>
</dbReference>
<dbReference type="EMBL" id="BATC01000012">
    <property type="protein sequence ID" value="GAD58823.1"/>
    <property type="molecule type" value="Genomic_DNA"/>
</dbReference>
<protein>
    <recommendedName>
        <fullName evidence="2">Antitoxin</fullName>
    </recommendedName>
</protein>
<dbReference type="InterPro" id="IPR036165">
    <property type="entry name" value="YefM-like_sf"/>
</dbReference>
<dbReference type="NCBIfam" id="TIGR01552">
    <property type="entry name" value="phd_fam"/>
    <property type="match status" value="1"/>
</dbReference>
<reference evidence="4" key="1">
    <citation type="journal article" date="2013" name="Genome Announc.">
        <title>Draft Genome Sequence of the Dimorphic Prosthecate Bacterium Brevundimonas abyssalis TAR-001T.</title>
        <authorList>
            <person name="Tsubouchi T."/>
            <person name="Nishi S."/>
            <person name="Usui K."/>
            <person name="Shimane Y."/>
            <person name="Takaki Y."/>
            <person name="Maruyama T."/>
            <person name="Hatada Y."/>
        </authorList>
    </citation>
    <scope>NUCLEOTIDE SEQUENCE [LARGE SCALE GENOMIC DNA]</scope>
    <source>
        <strain evidence="4">TAR-001</strain>
    </source>
</reference>
<proteinExistence type="inferred from homology"/>
<name>A0A8E0KIH4_9CAUL</name>
<dbReference type="PANTHER" id="PTHR35377">
    <property type="entry name" value="ANTITOXIN VAPB49-RELATED-RELATED"/>
    <property type="match status" value="1"/>
</dbReference>
<dbReference type="InterPro" id="IPR006442">
    <property type="entry name" value="Antitoxin_Phd/YefM"/>
</dbReference>
<dbReference type="Proteomes" id="UP000016569">
    <property type="component" value="Unassembled WGS sequence"/>
</dbReference>
<comment type="function">
    <text evidence="2">Antitoxin component of a type II toxin-antitoxin (TA) system.</text>
</comment>
<gene>
    <name evidence="3" type="ORF">MBEBAB_1073</name>
</gene>
<keyword evidence="4" id="KW-1185">Reference proteome</keyword>
<dbReference type="RefSeq" id="WP_021696919.1">
    <property type="nucleotide sequence ID" value="NZ_BATC01000012.1"/>
</dbReference>
<dbReference type="OrthoDB" id="9800503at2"/>
<comment type="caution">
    <text evidence="3">The sequence shown here is derived from an EMBL/GenBank/DDBJ whole genome shotgun (WGS) entry which is preliminary data.</text>
</comment>
<evidence type="ECO:0000313" key="4">
    <source>
        <dbReference type="Proteomes" id="UP000016569"/>
    </source>
</evidence>
<dbReference type="Pfam" id="PF02604">
    <property type="entry name" value="PhdYeFM_antitox"/>
    <property type="match status" value="1"/>
</dbReference>
<dbReference type="Gene3D" id="3.40.1620.10">
    <property type="entry name" value="YefM-like domain"/>
    <property type="match status" value="1"/>
</dbReference>
<dbReference type="InterPro" id="IPR051416">
    <property type="entry name" value="phD-YefM_TA_antitoxins"/>
</dbReference>
<dbReference type="AlphaFoldDB" id="A0A8E0KIH4"/>
<dbReference type="PANTHER" id="PTHR35377:SF4">
    <property type="entry name" value="PREVENT-HOST-DEATH FAMILY PROTEIN"/>
    <property type="match status" value="1"/>
</dbReference>
<organism evidence="3 4">
    <name type="scientific">Brevundimonas abyssalis TAR-001</name>
    <dbReference type="NCBI Taxonomy" id="1391729"/>
    <lineage>
        <taxon>Bacteria</taxon>
        <taxon>Pseudomonadati</taxon>
        <taxon>Pseudomonadota</taxon>
        <taxon>Alphaproteobacteria</taxon>
        <taxon>Caulobacterales</taxon>
        <taxon>Caulobacteraceae</taxon>
        <taxon>Brevundimonas</taxon>
    </lineage>
</organism>
<accession>A0A8E0KIH4</accession>
<comment type="similarity">
    <text evidence="1 2">Belongs to the phD/YefM antitoxin family.</text>
</comment>
<evidence type="ECO:0000313" key="3">
    <source>
        <dbReference type="EMBL" id="GAD58823.1"/>
    </source>
</evidence>
<sequence>MAAIANIHDAKTNLSKLIERALAGEDVTIARAGKPLVRLVPVQSEQERVDHSQWLGALKGQVWVAPDFDEADAEVEAMFEKGLDKP</sequence>